<evidence type="ECO:0000313" key="1">
    <source>
        <dbReference type="EMBL" id="OMO53998.1"/>
    </source>
</evidence>
<name>A0A1R3G7C6_COCAP</name>
<proteinExistence type="predicted"/>
<accession>A0A1R3G7C6</accession>
<dbReference type="EMBL" id="AWWV01015053">
    <property type="protein sequence ID" value="OMO53998.1"/>
    <property type="molecule type" value="Genomic_DNA"/>
</dbReference>
<protein>
    <submittedName>
        <fullName evidence="1">Uncharacterized protein</fullName>
    </submittedName>
</protein>
<reference evidence="1 2" key="1">
    <citation type="submission" date="2013-09" db="EMBL/GenBank/DDBJ databases">
        <title>Corchorus capsularis genome sequencing.</title>
        <authorList>
            <person name="Alam M."/>
            <person name="Haque M.S."/>
            <person name="Islam M.S."/>
            <person name="Emdad E.M."/>
            <person name="Islam M.M."/>
            <person name="Ahmed B."/>
            <person name="Halim A."/>
            <person name="Hossen Q.M.M."/>
            <person name="Hossain M.Z."/>
            <person name="Ahmed R."/>
            <person name="Khan M.M."/>
            <person name="Islam R."/>
            <person name="Rashid M.M."/>
            <person name="Khan S.A."/>
            <person name="Rahman M.S."/>
            <person name="Alam M."/>
        </authorList>
    </citation>
    <scope>NUCLEOTIDE SEQUENCE [LARGE SCALE GENOMIC DNA]</scope>
    <source>
        <strain evidence="2">cv. CVL-1</strain>
        <tissue evidence="1">Whole seedling</tissue>
    </source>
</reference>
<gene>
    <name evidence="1" type="ORF">CCACVL1_28148</name>
</gene>
<keyword evidence="2" id="KW-1185">Reference proteome</keyword>
<dbReference type="Gramene" id="OMO53998">
    <property type="protein sequence ID" value="OMO53998"/>
    <property type="gene ID" value="CCACVL1_28148"/>
</dbReference>
<organism evidence="1 2">
    <name type="scientific">Corchorus capsularis</name>
    <name type="common">Jute</name>
    <dbReference type="NCBI Taxonomy" id="210143"/>
    <lineage>
        <taxon>Eukaryota</taxon>
        <taxon>Viridiplantae</taxon>
        <taxon>Streptophyta</taxon>
        <taxon>Embryophyta</taxon>
        <taxon>Tracheophyta</taxon>
        <taxon>Spermatophyta</taxon>
        <taxon>Magnoliopsida</taxon>
        <taxon>eudicotyledons</taxon>
        <taxon>Gunneridae</taxon>
        <taxon>Pentapetalae</taxon>
        <taxon>rosids</taxon>
        <taxon>malvids</taxon>
        <taxon>Malvales</taxon>
        <taxon>Malvaceae</taxon>
        <taxon>Grewioideae</taxon>
        <taxon>Apeibeae</taxon>
        <taxon>Corchorus</taxon>
    </lineage>
</organism>
<dbReference type="AlphaFoldDB" id="A0A1R3G7C6"/>
<dbReference type="Proteomes" id="UP000188268">
    <property type="component" value="Unassembled WGS sequence"/>
</dbReference>
<feature type="non-terminal residue" evidence="1">
    <location>
        <position position="1"/>
    </location>
</feature>
<evidence type="ECO:0000313" key="2">
    <source>
        <dbReference type="Proteomes" id="UP000188268"/>
    </source>
</evidence>
<comment type="caution">
    <text evidence="1">The sequence shown here is derived from an EMBL/GenBank/DDBJ whole genome shotgun (WGS) entry which is preliminary data.</text>
</comment>
<sequence length="35" mass="4157">RSDVANPRSEHATLFRLRLLFMDFDRCKRICCSAK</sequence>